<proteinExistence type="predicted"/>
<organism evidence="1 2">
    <name type="scientific">Trypanosoma congolense (strain IL3000)</name>
    <dbReference type="NCBI Taxonomy" id="1068625"/>
    <lineage>
        <taxon>Eukaryota</taxon>
        <taxon>Discoba</taxon>
        <taxon>Euglenozoa</taxon>
        <taxon>Kinetoplastea</taxon>
        <taxon>Metakinetoplastina</taxon>
        <taxon>Trypanosomatida</taxon>
        <taxon>Trypanosomatidae</taxon>
        <taxon>Trypanosoma</taxon>
        <taxon>Nannomonas</taxon>
    </lineage>
</organism>
<evidence type="ECO:0000313" key="2">
    <source>
        <dbReference type="Proteomes" id="UP000000702"/>
    </source>
</evidence>
<reference evidence="1 2" key="2">
    <citation type="journal article" date="2012" name="Proc. Natl. Acad. Sci. U.S.A.">
        <title>Antigenic diversity is generated by distinct evolutionary mechanisms in African trypanosome species.</title>
        <authorList>
            <person name="Jackson A.P."/>
            <person name="Berry A."/>
            <person name="Aslett M."/>
            <person name="Allison H.C."/>
            <person name="Burton P."/>
            <person name="Vavrova-Anderson J."/>
            <person name="Brown R."/>
            <person name="Browne H."/>
            <person name="Corton N."/>
            <person name="Hauser H."/>
            <person name="Gamble J."/>
            <person name="Gilderthorp R."/>
            <person name="Marcello L."/>
            <person name="McQuillan J."/>
            <person name="Otto T.D."/>
            <person name="Quail M.A."/>
            <person name="Sanders M.J."/>
            <person name="van Tonder A."/>
            <person name="Ginger M.L."/>
            <person name="Field M.C."/>
            <person name="Barry J.D."/>
            <person name="Hertz-Fowler C."/>
            <person name="Berriman M."/>
        </authorList>
    </citation>
    <scope>NUCLEOTIDE SEQUENCE [LARGE SCALE GENOMIC DNA]</scope>
    <source>
        <strain evidence="1 2">IL3000</strain>
    </source>
</reference>
<gene>
    <name evidence="1" type="ORF">TCIL3000_0_49550</name>
</gene>
<keyword evidence="2" id="KW-1185">Reference proteome</keyword>
<dbReference type="EMBL" id="CAEQ01001467">
    <property type="protein sequence ID" value="CCD14322.1"/>
    <property type="molecule type" value="Genomic_DNA"/>
</dbReference>
<evidence type="ECO:0000313" key="1">
    <source>
        <dbReference type="EMBL" id="CCD14322.1"/>
    </source>
</evidence>
<dbReference type="VEuPathDB" id="TriTrypDB:TcIL3000_0_49550"/>
<protein>
    <submittedName>
        <fullName evidence="1">WGS project CAEQ00000000 data, annotated contig 2003</fullName>
    </submittedName>
</protein>
<feature type="non-terminal residue" evidence="1">
    <location>
        <position position="119"/>
    </location>
</feature>
<dbReference type="Proteomes" id="UP000000702">
    <property type="component" value="Unassembled WGS sequence"/>
</dbReference>
<reference evidence="2" key="1">
    <citation type="submission" date="2011-07" db="EMBL/GenBank/DDBJ databases">
        <title>Divergent evolution of antigenic variation in African trypanosomes.</title>
        <authorList>
            <person name="Jackson A.P."/>
            <person name="Berry A."/>
            <person name="Allison H.C."/>
            <person name="Burton P."/>
            <person name="Anderson J."/>
            <person name="Aslett M."/>
            <person name="Brown R."/>
            <person name="Corton N."/>
            <person name="Harris D."/>
            <person name="Hauser H."/>
            <person name="Gamble J."/>
            <person name="Gilderthorp R."/>
            <person name="McQuillan J."/>
            <person name="Quail M.A."/>
            <person name="Sanders M."/>
            <person name="Van Tonder A."/>
            <person name="Ginger M.L."/>
            <person name="Donelson J.E."/>
            <person name="Field M.C."/>
            <person name="Barry J.D."/>
            <person name="Berriman M."/>
            <person name="Hertz-Fowler C."/>
        </authorList>
    </citation>
    <scope>NUCLEOTIDE SEQUENCE [LARGE SCALE GENOMIC DNA]</scope>
    <source>
        <strain evidence="2">IL3000</strain>
    </source>
</reference>
<sequence>MMCIVLYEAIELNSLPPGEWLTFRAASSAPARWGALSSKIEPAARAPCTCEEKIEEFLMVDVLLRSTSLDPKSVTRPTFAAMRRVTSLQNVRLQEPELPCGSAMRQRSQKDMSSFCRCA</sequence>
<comment type="caution">
    <text evidence="1">The sequence shown here is derived from an EMBL/GenBank/DDBJ whole genome shotgun (WGS) entry which is preliminary data.</text>
</comment>
<accession>F9WAQ1</accession>
<name>F9WAQ1_TRYCI</name>
<dbReference type="AlphaFoldDB" id="F9WAQ1"/>